<dbReference type="AlphaFoldDB" id="A0A177BSZ0"/>
<reference evidence="4 5" key="1">
    <citation type="submission" date="2016-05" db="EMBL/GenBank/DDBJ databases">
        <title>Comparative analysis of secretome profiles of manganese(II)-oxidizing ascomycete fungi.</title>
        <authorList>
            <consortium name="DOE Joint Genome Institute"/>
            <person name="Zeiner C.A."/>
            <person name="Purvine S.O."/>
            <person name="Zink E.M."/>
            <person name="Wu S."/>
            <person name="Pasa-Tolic L."/>
            <person name="Chaput D.L."/>
            <person name="Haridas S."/>
            <person name="Grigoriev I.V."/>
            <person name="Santelli C.M."/>
            <person name="Hansel C.M."/>
        </authorList>
    </citation>
    <scope>NUCLEOTIDE SEQUENCE [LARGE SCALE GENOMIC DNA]</scope>
    <source>
        <strain evidence="4 5">AP3s5-JAC2a</strain>
    </source>
</reference>
<proteinExistence type="inferred from homology"/>
<organism evidence="4 5">
    <name type="scientific">Paraphaeosphaeria sporulosa</name>
    <dbReference type="NCBI Taxonomy" id="1460663"/>
    <lineage>
        <taxon>Eukaryota</taxon>
        <taxon>Fungi</taxon>
        <taxon>Dikarya</taxon>
        <taxon>Ascomycota</taxon>
        <taxon>Pezizomycotina</taxon>
        <taxon>Dothideomycetes</taxon>
        <taxon>Pleosporomycetidae</taxon>
        <taxon>Pleosporales</taxon>
        <taxon>Massarineae</taxon>
        <taxon>Didymosphaeriaceae</taxon>
        <taxon>Paraphaeosphaeria</taxon>
    </lineage>
</organism>
<dbReference type="Pfam" id="PF02798">
    <property type="entry name" value="GST_N"/>
    <property type="match status" value="1"/>
</dbReference>
<dbReference type="PANTHER" id="PTHR44051">
    <property type="entry name" value="GLUTATHIONE S-TRANSFERASE-RELATED"/>
    <property type="match status" value="1"/>
</dbReference>
<dbReference type="SUPFAM" id="SSF47616">
    <property type="entry name" value="GST C-terminal domain-like"/>
    <property type="match status" value="1"/>
</dbReference>
<dbReference type="InterPro" id="IPR036249">
    <property type="entry name" value="Thioredoxin-like_sf"/>
</dbReference>
<feature type="domain" description="GST C-terminal" evidence="3">
    <location>
        <begin position="91"/>
        <end position="220"/>
    </location>
</feature>
<dbReference type="STRING" id="1460663.A0A177BSZ0"/>
<dbReference type="InParanoid" id="A0A177BSZ0"/>
<dbReference type="OrthoDB" id="422574at2759"/>
<dbReference type="GO" id="GO:0016740">
    <property type="term" value="F:transferase activity"/>
    <property type="evidence" value="ECO:0007669"/>
    <property type="project" value="UniProtKB-KW"/>
</dbReference>
<dbReference type="InterPro" id="IPR040079">
    <property type="entry name" value="Glutathione_S-Trfase"/>
</dbReference>
<dbReference type="Proteomes" id="UP000077069">
    <property type="component" value="Unassembled WGS sequence"/>
</dbReference>
<evidence type="ECO:0000256" key="1">
    <source>
        <dbReference type="ARBA" id="ARBA00007409"/>
    </source>
</evidence>
<evidence type="ECO:0000259" key="2">
    <source>
        <dbReference type="PROSITE" id="PS50404"/>
    </source>
</evidence>
<feature type="domain" description="GST N-terminal" evidence="2">
    <location>
        <begin position="4"/>
        <end position="85"/>
    </location>
</feature>
<dbReference type="PANTHER" id="PTHR44051:SF3">
    <property type="entry name" value="TRANSCRIPTIONAL REGULATOR URE2"/>
    <property type="match status" value="1"/>
</dbReference>
<dbReference type="GeneID" id="28759425"/>
<dbReference type="SUPFAM" id="SSF52833">
    <property type="entry name" value="Thioredoxin-like"/>
    <property type="match status" value="1"/>
</dbReference>
<dbReference type="EMBL" id="KV441572">
    <property type="protein sequence ID" value="OAF98493.1"/>
    <property type="molecule type" value="Genomic_DNA"/>
</dbReference>
<dbReference type="Gene3D" id="1.20.1050.130">
    <property type="match status" value="1"/>
</dbReference>
<dbReference type="SFLD" id="SFLDS00019">
    <property type="entry name" value="Glutathione_Transferase_(cytos"/>
    <property type="match status" value="1"/>
</dbReference>
<keyword evidence="4" id="KW-0808">Transferase</keyword>
<protein>
    <submittedName>
        <fullName evidence="4">Glutathione S-transferase</fullName>
    </submittedName>
</protein>
<dbReference type="InterPro" id="IPR004046">
    <property type="entry name" value="GST_C"/>
</dbReference>
<comment type="similarity">
    <text evidence="1">Belongs to the GST superfamily.</text>
</comment>
<dbReference type="InterPro" id="IPR010987">
    <property type="entry name" value="Glutathione-S-Trfase_C-like"/>
</dbReference>
<accession>A0A177BSZ0</accession>
<name>A0A177BSZ0_9PLEO</name>
<dbReference type="SFLD" id="SFLDG00358">
    <property type="entry name" value="Main_(cytGST)"/>
    <property type="match status" value="1"/>
</dbReference>
<evidence type="ECO:0000313" key="4">
    <source>
        <dbReference type="EMBL" id="OAF98493.1"/>
    </source>
</evidence>
<dbReference type="InterPro" id="IPR036282">
    <property type="entry name" value="Glutathione-S-Trfase_C_sf"/>
</dbReference>
<dbReference type="PROSITE" id="PS50405">
    <property type="entry name" value="GST_CTER"/>
    <property type="match status" value="1"/>
</dbReference>
<dbReference type="InterPro" id="IPR004045">
    <property type="entry name" value="Glutathione_S-Trfase_N"/>
</dbReference>
<keyword evidence="5" id="KW-1185">Reference proteome</keyword>
<evidence type="ECO:0000313" key="5">
    <source>
        <dbReference type="Proteomes" id="UP000077069"/>
    </source>
</evidence>
<dbReference type="RefSeq" id="XP_018028859.1">
    <property type="nucleotide sequence ID" value="XM_018175939.1"/>
</dbReference>
<sequence>MSIQPIEIWGHWGAANPSKVRMVLEQLQLPYIVHLKEFTEIKNNDYLKINPNGQLPAIRDPNSGLTLWETGAIIQYLVDQYDTEGKISYKTFPEKHLTQQWLAFETSGQSPYFAEATYFVRFNPEKIPSAIDRYVNEILRVTGVLDKAIKANGTGWLVGSKMTYADLSFEAWSTIGEGLLKHLGKWEGFEQQFPTYTAWLASMRSLESVKVVEEEAARGMAAHGL</sequence>
<gene>
    <name evidence="4" type="ORF">CC84DRAFT_1132611</name>
</gene>
<dbReference type="PROSITE" id="PS50404">
    <property type="entry name" value="GST_NTER"/>
    <property type="match status" value="1"/>
</dbReference>
<evidence type="ECO:0000259" key="3">
    <source>
        <dbReference type="PROSITE" id="PS50405"/>
    </source>
</evidence>
<dbReference type="Pfam" id="PF14497">
    <property type="entry name" value="GST_C_3"/>
    <property type="match status" value="1"/>
</dbReference>